<gene>
    <name evidence="1" type="ORF">CIT40_07010</name>
</gene>
<sequence>MLAGASDVSTYLGRSSFGLRERLRDATSAAHRELDSQLSAFDLTDFSGYRRFLQASAGALLPLEAALAEAGVARIFPDWPERARSAAIVADLGRLGSAVLATVSVPPMTRSSVLGTMYVLEGSRLGAKFLLKAVADAADPRIGGATAYLRHGTGQRLWHSFLSKLEAEDTCDEDEAIRAARGAFAAFERAADRT</sequence>
<reference evidence="1 2" key="1">
    <citation type="journal article" date="2017" name="Syst. Appl. Microbiol.">
        <title>Soybeans inoculated with root zone soils of Canadian native legumes harbour diverse and novel Bradyrhizobium spp. that possess agricultural potential.</title>
        <authorList>
            <person name="Bromfield E.S.P."/>
            <person name="Cloutier S."/>
            <person name="Tambong J.T."/>
            <person name="Tran Thi T.V."/>
        </authorList>
    </citation>
    <scope>NUCLEOTIDE SEQUENCE [LARGE SCALE GENOMIC DNA]</scope>
    <source>
        <strain evidence="1 2">39S1MB</strain>
    </source>
</reference>
<dbReference type="RefSeq" id="WP_094892075.1">
    <property type="nucleotide sequence ID" value="NZ_CP029426.2"/>
</dbReference>
<accession>A0A2U8PQN0</accession>
<evidence type="ECO:0000313" key="2">
    <source>
        <dbReference type="Proteomes" id="UP000215884"/>
    </source>
</evidence>
<evidence type="ECO:0000313" key="1">
    <source>
        <dbReference type="EMBL" id="AWL99804.1"/>
    </source>
</evidence>
<proteinExistence type="predicted"/>
<dbReference type="InterPro" id="IPR016053">
    <property type="entry name" value="Haem_Oase-like"/>
</dbReference>
<dbReference type="GO" id="GO:0006788">
    <property type="term" value="P:heme oxidation"/>
    <property type="evidence" value="ECO:0007669"/>
    <property type="project" value="InterPro"/>
</dbReference>
<dbReference type="Gene3D" id="1.20.910.10">
    <property type="entry name" value="Heme oxygenase-like"/>
    <property type="match status" value="1"/>
</dbReference>
<dbReference type="Pfam" id="PF01126">
    <property type="entry name" value="Heme_oxygenase"/>
    <property type="match status" value="1"/>
</dbReference>
<dbReference type="KEGG" id="brq:CIT40_07010"/>
<keyword evidence="2" id="KW-1185">Reference proteome</keyword>
<protein>
    <submittedName>
        <fullName evidence="1">Heme oxygenase</fullName>
    </submittedName>
</protein>
<dbReference type="OrthoDB" id="9149607at2"/>
<reference evidence="1 2" key="2">
    <citation type="journal article" date="2019" name="Int. J. Syst. Evol. Microbiol.">
        <title>Description and complete genome sequence of Bradyrhizobium amphicarpaeae sp. nov., harbouring photosystem and nitrogen-fixation genes.</title>
        <authorList>
            <person name="Bromfield E.S.P."/>
            <person name="Cloutier S."/>
            <person name="Nguyen H.D.T."/>
        </authorList>
    </citation>
    <scope>NUCLEOTIDE SEQUENCE [LARGE SCALE GENOMIC DNA]</scope>
    <source>
        <strain evidence="1 2">39S1MB</strain>
    </source>
</reference>
<dbReference type="GO" id="GO:0004392">
    <property type="term" value="F:heme oxygenase (decyclizing) activity"/>
    <property type="evidence" value="ECO:0007669"/>
    <property type="project" value="InterPro"/>
</dbReference>
<dbReference type="AlphaFoldDB" id="A0A2U8PQN0"/>
<dbReference type="Proteomes" id="UP000215884">
    <property type="component" value="Chromosome"/>
</dbReference>
<name>A0A2U8PQN0_9BRAD</name>
<dbReference type="EMBL" id="CP029426">
    <property type="protein sequence ID" value="AWL99804.1"/>
    <property type="molecule type" value="Genomic_DNA"/>
</dbReference>
<organism evidence="1 2">
    <name type="scientific">Bradyrhizobium amphicarpaeae</name>
    <dbReference type="NCBI Taxonomy" id="1404768"/>
    <lineage>
        <taxon>Bacteria</taxon>
        <taxon>Pseudomonadati</taxon>
        <taxon>Pseudomonadota</taxon>
        <taxon>Alphaproteobacteria</taxon>
        <taxon>Hyphomicrobiales</taxon>
        <taxon>Nitrobacteraceae</taxon>
        <taxon>Bradyrhizobium</taxon>
    </lineage>
</organism>
<dbReference type="CDD" id="cd19166">
    <property type="entry name" value="HemeO-bac"/>
    <property type="match status" value="1"/>
</dbReference>
<dbReference type="SUPFAM" id="SSF48613">
    <property type="entry name" value="Heme oxygenase-like"/>
    <property type="match status" value="1"/>
</dbReference>
<dbReference type="InterPro" id="IPR016084">
    <property type="entry name" value="Haem_Oase-like_multi-hlx"/>
</dbReference>